<comment type="caution">
    <text evidence="1">The sequence shown here is derived from an EMBL/GenBank/DDBJ whole genome shotgun (WGS) entry which is preliminary data.</text>
</comment>
<gene>
    <name evidence="1" type="ORF">LCGC14_2350460</name>
</gene>
<reference evidence="1" key="1">
    <citation type="journal article" date="2015" name="Nature">
        <title>Complex archaea that bridge the gap between prokaryotes and eukaryotes.</title>
        <authorList>
            <person name="Spang A."/>
            <person name="Saw J.H."/>
            <person name="Jorgensen S.L."/>
            <person name="Zaremba-Niedzwiedzka K."/>
            <person name="Martijn J."/>
            <person name="Lind A.E."/>
            <person name="van Eijk R."/>
            <person name="Schleper C."/>
            <person name="Guy L."/>
            <person name="Ettema T.J."/>
        </authorList>
    </citation>
    <scope>NUCLEOTIDE SEQUENCE</scope>
</reference>
<sequence length="74" mass="8230">MKKHKWIKEGRDVDLFAYEAGENHNGPKCLVCGFGFCHHCYPEGYDTNCPCVSMGSDDSKLDTGIVSLLNAFKT</sequence>
<proteinExistence type="predicted"/>
<evidence type="ECO:0000313" key="1">
    <source>
        <dbReference type="EMBL" id="KKL45957.1"/>
    </source>
</evidence>
<name>A0A0F9F4E6_9ZZZZ</name>
<accession>A0A0F9F4E6</accession>
<dbReference type="EMBL" id="LAZR01034206">
    <property type="protein sequence ID" value="KKL45957.1"/>
    <property type="molecule type" value="Genomic_DNA"/>
</dbReference>
<dbReference type="AlphaFoldDB" id="A0A0F9F4E6"/>
<protein>
    <submittedName>
        <fullName evidence="1">Uncharacterized protein</fullName>
    </submittedName>
</protein>
<organism evidence="1">
    <name type="scientific">marine sediment metagenome</name>
    <dbReference type="NCBI Taxonomy" id="412755"/>
    <lineage>
        <taxon>unclassified sequences</taxon>
        <taxon>metagenomes</taxon>
        <taxon>ecological metagenomes</taxon>
    </lineage>
</organism>